<evidence type="ECO:0000313" key="2">
    <source>
        <dbReference type="EMBL" id="MCD2424079.1"/>
    </source>
</evidence>
<dbReference type="EMBL" id="JAJNEC010000005">
    <property type="protein sequence ID" value="MCD2424079.1"/>
    <property type="molecule type" value="Genomic_DNA"/>
</dbReference>
<name>A0ABS8PSN4_9BACT</name>
<reference evidence="2 3" key="1">
    <citation type="submission" date="2021-11" db="EMBL/GenBank/DDBJ databases">
        <title>Genomic of Niabella pedocola.</title>
        <authorList>
            <person name="Wu T."/>
        </authorList>
    </citation>
    <scope>NUCLEOTIDE SEQUENCE [LARGE SCALE GENOMIC DNA]</scope>
    <source>
        <strain evidence="2 3">JCM 31011</strain>
    </source>
</reference>
<keyword evidence="3" id="KW-1185">Reference proteome</keyword>
<keyword evidence="2" id="KW-0255">Endonuclease</keyword>
<dbReference type="InterPro" id="IPR005135">
    <property type="entry name" value="Endo/exonuclease/phosphatase"/>
</dbReference>
<evidence type="ECO:0000313" key="3">
    <source>
        <dbReference type="Proteomes" id="UP001199816"/>
    </source>
</evidence>
<proteinExistence type="predicted"/>
<dbReference type="RefSeq" id="WP_231005334.1">
    <property type="nucleotide sequence ID" value="NZ_JAJNEC010000005.1"/>
</dbReference>
<dbReference type="Pfam" id="PF19580">
    <property type="entry name" value="Exo_endo_phos_3"/>
    <property type="match status" value="1"/>
</dbReference>
<comment type="caution">
    <text evidence="2">The sequence shown here is derived from an EMBL/GenBank/DDBJ whole genome shotgun (WGS) entry which is preliminary data.</text>
</comment>
<dbReference type="SUPFAM" id="SSF56219">
    <property type="entry name" value="DNase I-like"/>
    <property type="match status" value="1"/>
</dbReference>
<dbReference type="Proteomes" id="UP001199816">
    <property type="component" value="Unassembled WGS sequence"/>
</dbReference>
<accession>A0ABS8PSN4</accession>
<dbReference type="PANTHER" id="PTHR42834">
    <property type="entry name" value="ENDONUCLEASE/EXONUCLEASE/PHOSPHATASE FAMILY PROTEIN (AFU_ORTHOLOGUE AFUA_3G09210)"/>
    <property type="match status" value="1"/>
</dbReference>
<keyword evidence="2" id="KW-0378">Hydrolase</keyword>
<dbReference type="InterPro" id="IPR036691">
    <property type="entry name" value="Endo/exonu/phosph_ase_sf"/>
</dbReference>
<protein>
    <submittedName>
        <fullName evidence="2">Endonuclease/exonuclease/phosphatase</fullName>
    </submittedName>
</protein>
<keyword evidence="2" id="KW-0540">Nuclease</keyword>
<dbReference type="GO" id="GO:0004519">
    <property type="term" value="F:endonuclease activity"/>
    <property type="evidence" value="ECO:0007669"/>
    <property type="project" value="UniProtKB-KW"/>
</dbReference>
<dbReference type="Gene3D" id="3.60.10.10">
    <property type="entry name" value="Endonuclease/exonuclease/phosphatase"/>
    <property type="match status" value="1"/>
</dbReference>
<feature type="domain" description="Endonuclease/exonuclease/phosphatase" evidence="1">
    <location>
        <begin position="32"/>
        <end position="345"/>
    </location>
</feature>
<dbReference type="PANTHER" id="PTHR42834:SF1">
    <property type="entry name" value="ENDONUCLEASE_EXONUCLEASE_PHOSPHATASE FAMILY PROTEIN (AFU_ORTHOLOGUE AFUA_3G09210)"/>
    <property type="match status" value="1"/>
</dbReference>
<evidence type="ECO:0000259" key="1">
    <source>
        <dbReference type="Pfam" id="PF19580"/>
    </source>
</evidence>
<gene>
    <name evidence="2" type="ORF">LQ567_14970</name>
</gene>
<organism evidence="2 3">
    <name type="scientific">Niabella pedocola</name>
    <dbReference type="NCBI Taxonomy" id="1752077"/>
    <lineage>
        <taxon>Bacteria</taxon>
        <taxon>Pseudomonadati</taxon>
        <taxon>Bacteroidota</taxon>
        <taxon>Chitinophagia</taxon>
        <taxon>Chitinophagales</taxon>
        <taxon>Chitinophagaceae</taxon>
        <taxon>Niabella</taxon>
    </lineage>
</organism>
<sequence>MKKNPFLLMLAVIGTCCVGIYAQPRQYKSAIVAFYNLENFYDTVFHGRNDDETFTPGGSKAYTSAVFNEKTTRLATVISRIGTDVNPDGPALLGVSEVENSTVLQRLVQHPLLSSRHYRYVHYDSKDVRGADVALLYNPRYFRVLRSRPLYVPLPEGAKTSAYTRDILWVTGLLNEERIQVFVNHWPSRYGGEKKSEPGRMAAALTIRKFVDTLIQQNPMAKIIVMGDFNDEPVNNSIVKGIQATDNATTIKTGQLYNPWASLYKKGMGTLAYQDAWSLFDQILISEGFLYKPQSGFFFYKNAVFKKDYLIENTGAYKGYPLRSYTGEVYRGGYSDHFPAYMVLLKKAP</sequence>